<comment type="similarity">
    <text evidence="2">Belongs to the TMEM86 family.</text>
</comment>
<keyword evidence="3 6" id="KW-0812">Transmembrane</keyword>
<comment type="caution">
    <text evidence="7">The sequence shown here is derived from an EMBL/GenBank/DDBJ whole genome shotgun (WGS) entry which is preliminary data.</text>
</comment>
<evidence type="ECO:0000313" key="7">
    <source>
        <dbReference type="EMBL" id="GAA4509675.1"/>
    </source>
</evidence>
<organism evidence="7 8">
    <name type="scientific">Sphingobacterium thermophilum</name>
    <dbReference type="NCBI Taxonomy" id="768534"/>
    <lineage>
        <taxon>Bacteria</taxon>
        <taxon>Pseudomonadati</taxon>
        <taxon>Bacteroidota</taxon>
        <taxon>Sphingobacteriia</taxon>
        <taxon>Sphingobacteriales</taxon>
        <taxon>Sphingobacteriaceae</taxon>
        <taxon>Sphingobacterium</taxon>
    </lineage>
</organism>
<dbReference type="PANTHER" id="PTHR31885:SF6">
    <property type="entry name" value="GH04784P"/>
    <property type="match status" value="1"/>
</dbReference>
<evidence type="ECO:0000256" key="2">
    <source>
        <dbReference type="ARBA" id="ARBA00007375"/>
    </source>
</evidence>
<sequence>MLVLDQCVIGLQWTYSLRFITKTVLIPLLIGYYLSSPVRVNKLFVSGLIMSFLGDVFLLFGWGFVAGLSCFLTAHILYILTFKPLLRYKNTAILPIILLFIFGLYIFLYENLGVMKIPVFLYAFTIGAMLYVALGTGQKWIMIGAILFVLSDSILAINLFHHRSTLGGMSIMLTYVLAQYCLTEGILIADKSHKV</sequence>
<feature type="transmembrane region" description="Helical" evidence="6">
    <location>
        <begin position="92"/>
        <end position="109"/>
    </location>
</feature>
<feature type="transmembrane region" description="Helical" evidence="6">
    <location>
        <begin position="19"/>
        <end position="36"/>
    </location>
</feature>
<evidence type="ECO:0000313" key="8">
    <source>
        <dbReference type="Proteomes" id="UP001500394"/>
    </source>
</evidence>
<keyword evidence="5 6" id="KW-0472">Membrane</keyword>
<gene>
    <name evidence="7" type="ORF">GCM10023173_00060</name>
</gene>
<evidence type="ECO:0000256" key="6">
    <source>
        <dbReference type="SAM" id="Phobius"/>
    </source>
</evidence>
<feature type="transmembrane region" description="Helical" evidence="6">
    <location>
        <begin position="56"/>
        <end position="80"/>
    </location>
</feature>
<accession>A0ABP8QRP2</accession>
<dbReference type="Pfam" id="PF07947">
    <property type="entry name" value="YhhN"/>
    <property type="match status" value="1"/>
</dbReference>
<proteinExistence type="inferred from homology"/>
<dbReference type="InterPro" id="IPR012506">
    <property type="entry name" value="TMEM86B-like"/>
</dbReference>
<name>A0ABP8QRP2_9SPHI</name>
<protein>
    <submittedName>
        <fullName evidence="7">Lysoplasmalogenase</fullName>
    </submittedName>
</protein>
<dbReference type="Proteomes" id="UP001500394">
    <property type="component" value="Unassembled WGS sequence"/>
</dbReference>
<keyword evidence="4 6" id="KW-1133">Transmembrane helix</keyword>
<feature type="transmembrane region" description="Helical" evidence="6">
    <location>
        <begin position="141"/>
        <end position="160"/>
    </location>
</feature>
<evidence type="ECO:0000256" key="5">
    <source>
        <dbReference type="ARBA" id="ARBA00023136"/>
    </source>
</evidence>
<dbReference type="PANTHER" id="PTHR31885">
    <property type="entry name" value="GH04784P"/>
    <property type="match status" value="1"/>
</dbReference>
<dbReference type="EMBL" id="BAABGR010000001">
    <property type="protein sequence ID" value="GAA4509675.1"/>
    <property type="molecule type" value="Genomic_DNA"/>
</dbReference>
<evidence type="ECO:0000256" key="4">
    <source>
        <dbReference type="ARBA" id="ARBA00022989"/>
    </source>
</evidence>
<reference evidence="8" key="1">
    <citation type="journal article" date="2019" name="Int. J. Syst. Evol. Microbiol.">
        <title>The Global Catalogue of Microorganisms (GCM) 10K type strain sequencing project: providing services to taxonomists for standard genome sequencing and annotation.</title>
        <authorList>
            <consortium name="The Broad Institute Genomics Platform"/>
            <consortium name="The Broad Institute Genome Sequencing Center for Infectious Disease"/>
            <person name="Wu L."/>
            <person name="Ma J."/>
        </authorList>
    </citation>
    <scope>NUCLEOTIDE SEQUENCE [LARGE SCALE GENOMIC DNA]</scope>
    <source>
        <strain evidence="8">JCM 17858</strain>
    </source>
</reference>
<keyword evidence="8" id="KW-1185">Reference proteome</keyword>
<evidence type="ECO:0000256" key="1">
    <source>
        <dbReference type="ARBA" id="ARBA00004141"/>
    </source>
</evidence>
<comment type="subcellular location">
    <subcellularLocation>
        <location evidence="1">Membrane</location>
        <topology evidence="1">Multi-pass membrane protein</topology>
    </subcellularLocation>
</comment>
<feature type="transmembrane region" description="Helical" evidence="6">
    <location>
        <begin position="166"/>
        <end position="189"/>
    </location>
</feature>
<feature type="transmembrane region" description="Helical" evidence="6">
    <location>
        <begin position="115"/>
        <end position="134"/>
    </location>
</feature>
<evidence type="ECO:0000256" key="3">
    <source>
        <dbReference type="ARBA" id="ARBA00022692"/>
    </source>
</evidence>